<evidence type="ECO:0008006" key="3">
    <source>
        <dbReference type="Google" id="ProtNLM"/>
    </source>
</evidence>
<keyword evidence="2" id="KW-1185">Reference proteome</keyword>
<dbReference type="RefSeq" id="WP_074714905.1">
    <property type="nucleotide sequence ID" value="NZ_FNPG01000004.1"/>
</dbReference>
<name>A0A1H3F003_9FIRM</name>
<dbReference type="InterPro" id="IPR024523">
    <property type="entry name" value="DUF3793"/>
</dbReference>
<gene>
    <name evidence="1" type="ORF">SAMN02910414_00078</name>
</gene>
<sequence length="197" mass="23304">MSSEIIEILNRRDLKKLELQIIVQCTPVLIRDKSSNLLSVEEKYEKSVVRICKSVFLETFELARFNGKIIFLVYDESIIKEYFSQKENVDVLYKIGYKKGNFEYKLLEFKKRYNVYLKKRDMFPHEMGVFLGYPIEDVVGFIENNGENSLMTGYWKVYADVSFKEKLFKKFDDCQVRILKSYASGKSLIEIVNNDFI</sequence>
<evidence type="ECO:0000313" key="2">
    <source>
        <dbReference type="Proteomes" id="UP000183918"/>
    </source>
</evidence>
<dbReference type="Proteomes" id="UP000183918">
    <property type="component" value="Unassembled WGS sequence"/>
</dbReference>
<organism evidence="1 2">
    <name type="scientific">Lachnobacterium bovis DSM 14045</name>
    <dbReference type="NCBI Taxonomy" id="1122142"/>
    <lineage>
        <taxon>Bacteria</taxon>
        <taxon>Bacillati</taxon>
        <taxon>Bacillota</taxon>
        <taxon>Clostridia</taxon>
        <taxon>Lachnospirales</taxon>
        <taxon>Lachnospiraceae</taxon>
        <taxon>Lachnobacterium</taxon>
    </lineage>
</organism>
<proteinExistence type="predicted"/>
<accession>A0A1H3F003</accession>
<protein>
    <recommendedName>
        <fullName evidence="3">DUF3793 family protein</fullName>
    </recommendedName>
</protein>
<dbReference type="AlphaFoldDB" id="A0A1H3F003"/>
<dbReference type="Pfam" id="PF12672">
    <property type="entry name" value="DUF3793"/>
    <property type="match status" value="1"/>
</dbReference>
<dbReference type="OrthoDB" id="5393676at2"/>
<reference evidence="1 2" key="1">
    <citation type="submission" date="2016-10" db="EMBL/GenBank/DDBJ databases">
        <authorList>
            <person name="de Groot N.N."/>
        </authorList>
    </citation>
    <scope>NUCLEOTIDE SEQUENCE [LARGE SCALE GENOMIC DNA]</scope>
    <source>
        <strain evidence="1 2">DSM 14045</strain>
    </source>
</reference>
<evidence type="ECO:0000313" key="1">
    <source>
        <dbReference type="EMBL" id="SDX84331.1"/>
    </source>
</evidence>
<dbReference type="STRING" id="1122142.SAMN02910414_00078"/>
<dbReference type="EMBL" id="FNPG01000004">
    <property type="protein sequence ID" value="SDX84331.1"/>
    <property type="molecule type" value="Genomic_DNA"/>
</dbReference>